<keyword evidence="3" id="KW-0732">Signal</keyword>
<dbReference type="Proteomes" id="UP000679335">
    <property type="component" value="Chromosome"/>
</dbReference>
<organism evidence="4 5">
    <name type="scientific">Cellulomonas dongxiuzhuiae</name>
    <dbReference type="NCBI Taxonomy" id="2819979"/>
    <lineage>
        <taxon>Bacteria</taxon>
        <taxon>Bacillati</taxon>
        <taxon>Actinomycetota</taxon>
        <taxon>Actinomycetes</taxon>
        <taxon>Micrococcales</taxon>
        <taxon>Cellulomonadaceae</taxon>
        <taxon>Cellulomonas</taxon>
    </lineage>
</organism>
<feature type="signal peptide" evidence="3">
    <location>
        <begin position="1"/>
        <end position="28"/>
    </location>
</feature>
<gene>
    <name evidence="4" type="ORF">KKR89_03415</name>
</gene>
<reference evidence="4 5" key="1">
    <citation type="submission" date="2021-05" db="EMBL/GenBank/DDBJ databases">
        <title>Novel species in genus Cellulomonas.</title>
        <authorList>
            <person name="Zhang G."/>
        </authorList>
    </citation>
    <scope>NUCLEOTIDE SEQUENCE [LARGE SCALE GENOMIC DNA]</scope>
    <source>
        <strain evidence="5">zg-ZUI157</strain>
    </source>
</reference>
<evidence type="ECO:0000256" key="1">
    <source>
        <dbReference type="SAM" id="MobiDB-lite"/>
    </source>
</evidence>
<evidence type="ECO:0000256" key="2">
    <source>
        <dbReference type="SAM" id="Phobius"/>
    </source>
</evidence>
<protein>
    <recommendedName>
        <fullName evidence="6">LPXTG-motif cell wall anchor domain-containing protein</fullName>
    </recommendedName>
</protein>
<name>A0ABX8GL02_9CELL</name>
<sequence length="208" mass="21068">MRPARRLVAATLGALTVVGASLPTAAVAAVDVIPVTFGLLDLVPGEHRSRDLTLDVREDATVTAVDLRSDGAPTFAWDARLCDAHSACRPVDGALVGLEMAPGTWTLTVTAAASDDLAPGDRSDIVGRLVLQGGDVSTAVGTGRPGPQDAAREASDTLPAGRTGPLALTGAAAPAWLALALAATATGAWLVVLARRRRDDATPEGAVP</sequence>
<feature type="chain" id="PRO_5046917024" description="LPXTG-motif cell wall anchor domain-containing protein" evidence="3">
    <location>
        <begin position="29"/>
        <end position="208"/>
    </location>
</feature>
<evidence type="ECO:0008006" key="6">
    <source>
        <dbReference type="Google" id="ProtNLM"/>
    </source>
</evidence>
<proteinExistence type="predicted"/>
<keyword evidence="2" id="KW-0472">Membrane</keyword>
<evidence type="ECO:0000313" key="5">
    <source>
        <dbReference type="Proteomes" id="UP000679335"/>
    </source>
</evidence>
<dbReference type="RefSeq" id="WP_208197867.1">
    <property type="nucleotide sequence ID" value="NZ_CP076023.1"/>
</dbReference>
<keyword evidence="2" id="KW-0812">Transmembrane</keyword>
<feature type="region of interest" description="Disordered" evidence="1">
    <location>
        <begin position="138"/>
        <end position="162"/>
    </location>
</feature>
<dbReference type="EMBL" id="CP076023">
    <property type="protein sequence ID" value="QWC16710.1"/>
    <property type="molecule type" value="Genomic_DNA"/>
</dbReference>
<keyword evidence="2" id="KW-1133">Transmembrane helix</keyword>
<feature type="transmembrane region" description="Helical" evidence="2">
    <location>
        <begin position="175"/>
        <end position="194"/>
    </location>
</feature>
<keyword evidence="5" id="KW-1185">Reference proteome</keyword>
<evidence type="ECO:0000256" key="3">
    <source>
        <dbReference type="SAM" id="SignalP"/>
    </source>
</evidence>
<accession>A0ABX8GL02</accession>
<evidence type="ECO:0000313" key="4">
    <source>
        <dbReference type="EMBL" id="QWC16710.1"/>
    </source>
</evidence>